<evidence type="ECO:0000313" key="3">
    <source>
        <dbReference type="Proteomes" id="UP001150062"/>
    </source>
</evidence>
<feature type="region of interest" description="Disordered" evidence="1">
    <location>
        <begin position="659"/>
        <end position="721"/>
    </location>
</feature>
<feature type="compositionally biased region" description="Basic residues" evidence="1">
    <location>
        <begin position="529"/>
        <end position="548"/>
    </location>
</feature>
<feature type="region of interest" description="Disordered" evidence="1">
    <location>
        <begin position="184"/>
        <end position="203"/>
    </location>
</feature>
<name>A0ABQ8ZB62_9EUKA</name>
<evidence type="ECO:0000313" key="2">
    <source>
        <dbReference type="EMBL" id="KAJ6254116.1"/>
    </source>
</evidence>
<dbReference type="Proteomes" id="UP001150062">
    <property type="component" value="Unassembled WGS sequence"/>
</dbReference>
<feature type="region of interest" description="Disordered" evidence="1">
    <location>
        <begin position="490"/>
        <end position="603"/>
    </location>
</feature>
<feature type="compositionally biased region" description="Polar residues" evidence="1">
    <location>
        <begin position="685"/>
        <end position="694"/>
    </location>
</feature>
<feature type="compositionally biased region" description="Polar residues" evidence="1">
    <location>
        <begin position="249"/>
        <end position="258"/>
    </location>
</feature>
<organism evidence="2 3">
    <name type="scientific">Anaeramoeba flamelloides</name>
    <dbReference type="NCBI Taxonomy" id="1746091"/>
    <lineage>
        <taxon>Eukaryota</taxon>
        <taxon>Metamonada</taxon>
        <taxon>Anaeramoebidae</taxon>
        <taxon>Anaeramoeba</taxon>
    </lineage>
</organism>
<accession>A0ABQ8ZB62</accession>
<feature type="compositionally biased region" description="Low complexity" evidence="1">
    <location>
        <begin position="398"/>
        <end position="425"/>
    </location>
</feature>
<sequence>MSDYFNSNLQSYHKYKSNMPLNNKPQQVPKQYNTTPLYSDDLEKYDQANLSMSTSTNSFLRIKNNTTQTKIRSTDNVSPKTARKSSATKYKVSYLPSVSPYKVGSVVNKSSYGKNAKNQSSQILTRSETPNIGFLKATKLTSSTRSLPSPFRNNKPRRTVRISNIKVDRYETNYDNLPIEKSQTTHVKSQTKRNNSTANSQVVSLNTKTNKKPKLKSNHLNMFGKTPIRHTQTQTKQSLPVESKKKMKNSNLDKNNSKYTRSLTPQSSSSNTYSYSTKSNILSNYEMPSSKSYRKLNLDKPPKIIFQNRSYQTLHKIGSDQMSFNSNSKTIICSERGVQTRVSSYPWIGQFEYININPNVSTTNKQNSRSDNPYPSGNSTATKKEKPSKIYQPSPRRSINTNNSFSNSNSHYNSNSNSHSYSSANQSLKVKSIDNYSNTEKKSDQKKIKSNYRQVVTNDFLTRSWFGDEIEDMEPTRSTQSKYKYHLKNAKNEKQNQDHNISQNNNSSKYHERQSRNRKYINSRMSNSQKKKTNNRTKSNQTHRKKRNNSSESKKSTTFSNLSSLSSRSSHSSRKGRSKVNYPNRKKSRSSRNQKYSSRNDQIKIRESEFENFKKKYFNFEEEIKDEDNNGRRDPLSKILTLGNFDSVKNDEYNHYKKEYRDEYNKKKKKYNKRSRSSIRKPRVQTLSHNSQDYSHNRWLGFSMKGPDPNKKTEITSSYSGSAFSEISSYRSTDEDKKYW</sequence>
<feature type="compositionally biased region" description="Basic residues" evidence="1">
    <location>
        <begin position="571"/>
        <end position="592"/>
    </location>
</feature>
<evidence type="ECO:0000256" key="1">
    <source>
        <dbReference type="SAM" id="MobiDB-lite"/>
    </source>
</evidence>
<dbReference type="EMBL" id="JAOAOG010000026">
    <property type="protein sequence ID" value="KAJ6254116.1"/>
    <property type="molecule type" value="Genomic_DNA"/>
</dbReference>
<feature type="compositionally biased region" description="Polar residues" evidence="1">
    <location>
        <begin position="498"/>
        <end position="508"/>
    </location>
</feature>
<feature type="compositionally biased region" description="Low complexity" evidence="1">
    <location>
        <begin position="556"/>
        <end position="570"/>
    </location>
</feature>
<feature type="compositionally biased region" description="Polar residues" evidence="1">
    <location>
        <begin position="229"/>
        <end position="240"/>
    </location>
</feature>
<keyword evidence="3" id="KW-1185">Reference proteome</keyword>
<reference evidence="2" key="1">
    <citation type="submission" date="2022-08" db="EMBL/GenBank/DDBJ databases">
        <title>Novel sulfate-reducing endosymbionts in the free-living metamonad Anaeramoeba.</title>
        <authorList>
            <person name="Jerlstrom-Hultqvist J."/>
            <person name="Cepicka I."/>
            <person name="Gallot-Lavallee L."/>
            <person name="Salas-Leiva D."/>
            <person name="Curtis B.A."/>
            <person name="Zahonova K."/>
            <person name="Pipaliya S."/>
            <person name="Dacks J."/>
            <person name="Roger A.J."/>
        </authorList>
    </citation>
    <scope>NUCLEOTIDE SEQUENCE</scope>
    <source>
        <strain evidence="2">Schooner1</strain>
    </source>
</reference>
<protein>
    <submittedName>
        <fullName evidence="2">Uncharacterized protein</fullName>
    </submittedName>
</protein>
<gene>
    <name evidence="2" type="ORF">M0813_12674</name>
</gene>
<feature type="region of interest" description="Disordered" evidence="1">
    <location>
        <begin position="224"/>
        <end position="276"/>
    </location>
</feature>
<comment type="caution">
    <text evidence="2">The sequence shown here is derived from an EMBL/GenBank/DDBJ whole genome shotgun (WGS) entry which is preliminary data.</text>
</comment>
<feature type="compositionally biased region" description="Basic residues" evidence="1">
    <location>
        <begin position="666"/>
        <end position="683"/>
    </location>
</feature>
<feature type="compositionally biased region" description="Low complexity" evidence="1">
    <location>
        <begin position="259"/>
        <end position="276"/>
    </location>
</feature>
<feature type="region of interest" description="Disordered" evidence="1">
    <location>
        <begin position="362"/>
        <end position="425"/>
    </location>
</feature>
<proteinExistence type="predicted"/>
<feature type="compositionally biased region" description="Polar residues" evidence="1">
    <location>
        <begin position="362"/>
        <end position="381"/>
    </location>
</feature>